<dbReference type="Proteomes" id="UP000294239">
    <property type="component" value="Unassembled WGS sequence"/>
</dbReference>
<accession>A0ABY1YEU6</accession>
<keyword evidence="2" id="KW-1185">Reference proteome</keyword>
<proteinExistence type="predicted"/>
<evidence type="ECO:0000313" key="2">
    <source>
        <dbReference type="Proteomes" id="UP000294239"/>
    </source>
</evidence>
<name>A0ABY1YEU6_9HYPH</name>
<gene>
    <name evidence="1" type="ORF">EYC79_01825</name>
</gene>
<sequence>MGVFAAVVRRRCVQAATRMRISFPSPAPTLGDDIEEAVRSVAQELGCSREEMLRVIVREWLEQNAYLPVLDLNDEGEAGGNP</sequence>
<comment type="caution">
    <text evidence="1">The sequence shown here is derived from an EMBL/GenBank/DDBJ whole genome shotgun (WGS) entry which is preliminary data.</text>
</comment>
<organism evidence="1 2">
    <name type="scientific">Agrobacterium cavarae</name>
    <dbReference type="NCBI Taxonomy" id="2528239"/>
    <lineage>
        <taxon>Bacteria</taxon>
        <taxon>Pseudomonadati</taxon>
        <taxon>Pseudomonadota</taxon>
        <taxon>Alphaproteobacteria</taxon>
        <taxon>Hyphomicrobiales</taxon>
        <taxon>Rhizobiaceae</taxon>
        <taxon>Rhizobium/Agrobacterium group</taxon>
        <taxon>Agrobacterium</taxon>
    </lineage>
</organism>
<protein>
    <submittedName>
        <fullName evidence="1">Ribbon-helix-helix protein, CopG family</fullName>
    </submittedName>
</protein>
<reference evidence="1 2" key="1">
    <citation type="submission" date="2019-02" db="EMBL/GenBank/DDBJ databases">
        <title>Current taxonomic status of genus Agrobacterium and description of Agrobacterium cavarae sp. nov. isolated from maize roots.</title>
        <authorList>
            <person name="Flores-Felix J.D."/>
            <person name="Menendez E."/>
            <person name="Ramirez-Bahena M.H."/>
            <person name="Garcia-Fraile P."/>
            <person name="Velazquez E."/>
        </authorList>
    </citation>
    <scope>NUCLEOTIDE SEQUENCE [LARGE SCALE GENOMIC DNA]</scope>
    <source>
        <strain evidence="1 2">RZME10</strain>
    </source>
</reference>
<evidence type="ECO:0000313" key="1">
    <source>
        <dbReference type="EMBL" id="TBN18431.1"/>
    </source>
</evidence>
<dbReference type="EMBL" id="SISF01000020">
    <property type="protein sequence ID" value="TBN18431.1"/>
    <property type="molecule type" value="Genomic_DNA"/>
</dbReference>